<dbReference type="PANTHER" id="PTHR47933:SF11">
    <property type="entry name" value="PENTATRICOPEPTIDE REPEAT-CONTAINING PROTEIN 2"/>
    <property type="match status" value="1"/>
</dbReference>
<feature type="repeat" description="PPR" evidence="3">
    <location>
        <begin position="380"/>
        <end position="414"/>
    </location>
</feature>
<keyword evidence="2" id="KW-0677">Repeat</keyword>
<proteinExistence type="inferred from homology"/>
<accession>A0A7J9FE89</accession>
<evidence type="ECO:0000256" key="3">
    <source>
        <dbReference type="PROSITE-ProRule" id="PRU00708"/>
    </source>
</evidence>
<evidence type="ECO:0000256" key="4">
    <source>
        <dbReference type="SAM" id="MobiDB-lite"/>
    </source>
</evidence>
<dbReference type="PROSITE" id="PS51375">
    <property type="entry name" value="PPR"/>
    <property type="match status" value="5"/>
</dbReference>
<comment type="similarity">
    <text evidence="1">Belongs to the PPR family. P subfamily.</text>
</comment>
<feature type="compositionally biased region" description="Basic residues" evidence="4">
    <location>
        <begin position="586"/>
        <end position="598"/>
    </location>
</feature>
<feature type="repeat" description="PPR" evidence="3">
    <location>
        <begin position="310"/>
        <end position="344"/>
    </location>
</feature>
<dbReference type="InterPro" id="IPR051240">
    <property type="entry name" value="Mito_RNA-Proc/Resp"/>
</dbReference>
<feature type="repeat" description="PPR" evidence="3">
    <location>
        <begin position="415"/>
        <end position="445"/>
    </location>
</feature>
<feature type="non-terminal residue" evidence="5">
    <location>
        <position position="598"/>
    </location>
</feature>
<dbReference type="Pfam" id="PF13041">
    <property type="entry name" value="PPR_2"/>
    <property type="match status" value="2"/>
</dbReference>
<evidence type="ECO:0000313" key="6">
    <source>
        <dbReference type="Proteomes" id="UP000593568"/>
    </source>
</evidence>
<dbReference type="Gene3D" id="1.25.40.10">
    <property type="entry name" value="Tetratricopeptide repeat domain"/>
    <property type="match status" value="4"/>
</dbReference>
<evidence type="ECO:0000256" key="2">
    <source>
        <dbReference type="ARBA" id="ARBA00022737"/>
    </source>
</evidence>
<gene>
    <name evidence="5" type="ORF">Gotri_001323</name>
</gene>
<feature type="region of interest" description="Disordered" evidence="4">
    <location>
        <begin position="565"/>
        <end position="598"/>
    </location>
</feature>
<keyword evidence="6" id="KW-1185">Reference proteome</keyword>
<dbReference type="InterPro" id="IPR011990">
    <property type="entry name" value="TPR-like_helical_dom_sf"/>
</dbReference>
<evidence type="ECO:0000313" key="5">
    <source>
        <dbReference type="EMBL" id="MBA0783639.1"/>
    </source>
</evidence>
<feature type="non-terminal residue" evidence="5">
    <location>
        <position position="1"/>
    </location>
</feature>
<dbReference type="EMBL" id="JABEZW010000013">
    <property type="protein sequence ID" value="MBA0783639.1"/>
    <property type="molecule type" value="Genomic_DNA"/>
</dbReference>
<reference evidence="5 6" key="1">
    <citation type="journal article" date="2019" name="Genome Biol. Evol.">
        <title>Insights into the evolution of the New World diploid cottons (Gossypium, subgenus Houzingenia) based on genome sequencing.</title>
        <authorList>
            <person name="Grover C.E."/>
            <person name="Arick M.A. 2nd"/>
            <person name="Thrash A."/>
            <person name="Conover J.L."/>
            <person name="Sanders W.S."/>
            <person name="Peterson D.G."/>
            <person name="Frelichowski J.E."/>
            <person name="Scheffler J.A."/>
            <person name="Scheffler B.E."/>
            <person name="Wendel J.F."/>
        </authorList>
    </citation>
    <scope>NUCLEOTIDE SEQUENCE [LARGE SCALE GENOMIC DNA]</scope>
    <source>
        <strain evidence="5">8</strain>
        <tissue evidence="5">Leaf</tissue>
    </source>
</reference>
<feature type="repeat" description="PPR" evidence="3">
    <location>
        <begin position="518"/>
        <end position="552"/>
    </location>
</feature>
<dbReference type="Proteomes" id="UP000593568">
    <property type="component" value="Unassembled WGS sequence"/>
</dbReference>
<evidence type="ECO:0008006" key="7">
    <source>
        <dbReference type="Google" id="ProtNLM"/>
    </source>
</evidence>
<dbReference type="AlphaFoldDB" id="A0A7J9FE89"/>
<sequence>FYSYESDSPVEKKPDPVIESASVAEAHVKDVALPVEDVSNKGDEEALPSVLEAILRRKLAGKHEETDDELMDELSEAVIHRKFPFDFPKSHFLSTSNPAAPQYHPSIHIFHFLGTRKNPIFLHSLANSDESTGFHQKSYEAYSLKLQNVLKNHRNSKTEEIELALDQCKVTISDGLVLELVRRNRFDWKLAYVFFQWVSKTSGNSLGFDVCNEILDILGRMHRFEELTKVFDKMSEKGLIDERTFRILVNRYAAAHMVDDAIGVFHRRKEFQFKDDLVAFQVLLMCLCRYKHVETAETLYQLKRREFGYDLKTMNIVLNGWCVLGNVHEAKRFWKDIIESKYKPDLFTYGTFINALTKKGKLGTAMKLFRGMWEKGCNPDVVICNCVIDALCFKKRIPEALEVLREMKERGCAPNVATYNSLIKHLGKIGRMEKVYEILDEMEEKEGCSPNNVTFNYLLKFSEKPEEVPGVLERMERNGCNMCCDTYNLILRLYMKWDHEEKVRQMWDEIGKSGLGPDRRSYTIMIHWLYDKGRVEDALSYFNEMTSKGIVPEPRTEILVNSMRNKLKEQEGEKQNKDLGINGKSPRLRSKRFKKTKA</sequence>
<dbReference type="InterPro" id="IPR002885">
    <property type="entry name" value="PPR_rpt"/>
</dbReference>
<dbReference type="PANTHER" id="PTHR47933">
    <property type="entry name" value="PENTATRICOPEPTIDE REPEAT-CONTAINING PROTEIN 1, MITOCHONDRIAL"/>
    <property type="match status" value="1"/>
</dbReference>
<dbReference type="Pfam" id="PF13812">
    <property type="entry name" value="PPR_3"/>
    <property type="match status" value="1"/>
</dbReference>
<evidence type="ECO:0000256" key="1">
    <source>
        <dbReference type="ARBA" id="ARBA00007626"/>
    </source>
</evidence>
<dbReference type="GO" id="GO:0003729">
    <property type="term" value="F:mRNA binding"/>
    <property type="evidence" value="ECO:0007669"/>
    <property type="project" value="TreeGrafter"/>
</dbReference>
<protein>
    <recommendedName>
        <fullName evidence="7">Pentatricopeptide repeat-containing protein</fullName>
    </recommendedName>
</protein>
<name>A0A7J9FE89_9ROSI</name>
<organism evidence="5 6">
    <name type="scientific">Gossypium trilobum</name>
    <dbReference type="NCBI Taxonomy" id="34281"/>
    <lineage>
        <taxon>Eukaryota</taxon>
        <taxon>Viridiplantae</taxon>
        <taxon>Streptophyta</taxon>
        <taxon>Embryophyta</taxon>
        <taxon>Tracheophyta</taxon>
        <taxon>Spermatophyta</taxon>
        <taxon>Magnoliopsida</taxon>
        <taxon>eudicotyledons</taxon>
        <taxon>Gunneridae</taxon>
        <taxon>Pentapetalae</taxon>
        <taxon>rosids</taxon>
        <taxon>malvids</taxon>
        <taxon>Malvales</taxon>
        <taxon>Malvaceae</taxon>
        <taxon>Malvoideae</taxon>
        <taxon>Gossypium</taxon>
    </lineage>
</organism>
<comment type="caution">
    <text evidence="5">The sequence shown here is derived from an EMBL/GenBank/DDBJ whole genome shotgun (WGS) entry which is preliminary data.</text>
</comment>
<dbReference type="NCBIfam" id="TIGR00756">
    <property type="entry name" value="PPR"/>
    <property type="match status" value="6"/>
</dbReference>
<feature type="compositionally biased region" description="Basic and acidic residues" evidence="4">
    <location>
        <begin position="566"/>
        <end position="577"/>
    </location>
</feature>
<feature type="repeat" description="PPR" evidence="3">
    <location>
        <begin position="345"/>
        <end position="379"/>
    </location>
</feature>
<dbReference type="Pfam" id="PF01535">
    <property type="entry name" value="PPR"/>
    <property type="match status" value="2"/>
</dbReference>